<dbReference type="EMBL" id="CAUOFW020001503">
    <property type="protein sequence ID" value="CAK9145769.1"/>
    <property type="molecule type" value="Genomic_DNA"/>
</dbReference>
<protein>
    <submittedName>
        <fullName evidence="2">Uncharacterized protein</fullName>
    </submittedName>
</protein>
<dbReference type="PANTHER" id="PTHR37697">
    <property type="entry name" value="AP2-LIKE ETHYLENE-RESPONSIVE TRANSCRIPTION FACTOR SNZ"/>
    <property type="match status" value="1"/>
</dbReference>
<feature type="compositionally biased region" description="Low complexity" evidence="1">
    <location>
        <begin position="49"/>
        <end position="63"/>
    </location>
</feature>
<dbReference type="Proteomes" id="UP001642360">
    <property type="component" value="Unassembled WGS sequence"/>
</dbReference>
<feature type="region of interest" description="Disordered" evidence="1">
    <location>
        <begin position="49"/>
        <end position="78"/>
    </location>
</feature>
<proteinExistence type="predicted"/>
<evidence type="ECO:0000313" key="2">
    <source>
        <dbReference type="EMBL" id="CAK9145769.1"/>
    </source>
</evidence>
<feature type="region of interest" description="Disordered" evidence="1">
    <location>
        <begin position="90"/>
        <end position="114"/>
    </location>
</feature>
<sequence>MDMVTEVPTPAISELVRALEQATLMAKQLANTTDPSQVLQFRSSLHSAQHHLSSFLSQTTHQPPHNPPPPPHTTTTENSITSAVGADENDAEPMEVGDDDEVETEQNSKTTVERVEEKMRDCFIQNKRVKRPLSPTAAAVAELRRISRDEFARDLEEFDPHGTKLRVPLDSDYGGWNPENVPMWKILLENPESNSVKQRLIIACMIFNYYQSNFKTMTFHC</sequence>
<accession>A0ABC8RLC2</accession>
<dbReference type="PANTHER" id="PTHR37697:SF2">
    <property type="entry name" value="AP2-LIKE ETHYLENE-RESPONSIVE TRANSCRIPTION FACTOR SNZ"/>
    <property type="match status" value="1"/>
</dbReference>
<organism evidence="2 3">
    <name type="scientific">Ilex paraguariensis</name>
    <name type="common">yerba mate</name>
    <dbReference type="NCBI Taxonomy" id="185542"/>
    <lineage>
        <taxon>Eukaryota</taxon>
        <taxon>Viridiplantae</taxon>
        <taxon>Streptophyta</taxon>
        <taxon>Embryophyta</taxon>
        <taxon>Tracheophyta</taxon>
        <taxon>Spermatophyta</taxon>
        <taxon>Magnoliopsida</taxon>
        <taxon>eudicotyledons</taxon>
        <taxon>Gunneridae</taxon>
        <taxon>Pentapetalae</taxon>
        <taxon>asterids</taxon>
        <taxon>campanulids</taxon>
        <taxon>Aquifoliales</taxon>
        <taxon>Aquifoliaceae</taxon>
        <taxon>Ilex</taxon>
    </lineage>
</organism>
<feature type="compositionally biased region" description="Acidic residues" evidence="1">
    <location>
        <begin position="90"/>
        <end position="104"/>
    </location>
</feature>
<keyword evidence="3" id="KW-1185">Reference proteome</keyword>
<dbReference type="AlphaFoldDB" id="A0ABC8RLC2"/>
<reference evidence="2 3" key="1">
    <citation type="submission" date="2024-02" db="EMBL/GenBank/DDBJ databases">
        <authorList>
            <person name="Vignale AGUSTIN F."/>
            <person name="Sosa J E."/>
            <person name="Modenutti C."/>
        </authorList>
    </citation>
    <scope>NUCLEOTIDE SEQUENCE [LARGE SCALE GENOMIC DNA]</scope>
</reference>
<gene>
    <name evidence="2" type="ORF">ILEXP_LOCUS13591</name>
</gene>
<comment type="caution">
    <text evidence="2">The sequence shown here is derived from an EMBL/GenBank/DDBJ whole genome shotgun (WGS) entry which is preliminary data.</text>
</comment>
<evidence type="ECO:0000313" key="3">
    <source>
        <dbReference type="Proteomes" id="UP001642360"/>
    </source>
</evidence>
<name>A0ABC8RLC2_9AQUA</name>
<evidence type="ECO:0000256" key="1">
    <source>
        <dbReference type="SAM" id="MobiDB-lite"/>
    </source>
</evidence>